<gene>
    <name evidence="2" type="ORF">Cba03nite_38520</name>
</gene>
<organism evidence="2 3">
    <name type="scientific">Catellatospora bangladeshensis</name>
    <dbReference type="NCBI Taxonomy" id="310355"/>
    <lineage>
        <taxon>Bacteria</taxon>
        <taxon>Bacillati</taxon>
        <taxon>Actinomycetota</taxon>
        <taxon>Actinomycetes</taxon>
        <taxon>Micromonosporales</taxon>
        <taxon>Micromonosporaceae</taxon>
        <taxon>Catellatospora</taxon>
    </lineage>
</organism>
<keyword evidence="3" id="KW-1185">Reference proteome</keyword>
<evidence type="ECO:0000313" key="3">
    <source>
        <dbReference type="Proteomes" id="UP000601223"/>
    </source>
</evidence>
<proteinExistence type="predicted"/>
<feature type="region of interest" description="Disordered" evidence="1">
    <location>
        <begin position="25"/>
        <end position="50"/>
    </location>
</feature>
<name>A0A8J3JPL1_9ACTN</name>
<dbReference type="EMBL" id="BONF01000020">
    <property type="protein sequence ID" value="GIF82503.1"/>
    <property type="molecule type" value="Genomic_DNA"/>
</dbReference>
<evidence type="ECO:0000256" key="1">
    <source>
        <dbReference type="SAM" id="MobiDB-lite"/>
    </source>
</evidence>
<sequence>MPSTAGSGAGRVGAVLAETPGAAARTSGAAGAAAGGATRDSGGAATTRTVRGCVPSGAPGAAGRVPAGGWAALVPGRAGTPRAACDVVASCCVVTEVPLRWSGGLAP</sequence>
<dbReference type="AlphaFoldDB" id="A0A8J3JPL1"/>
<protein>
    <submittedName>
        <fullName evidence="2">Uncharacterized protein</fullName>
    </submittedName>
</protein>
<reference evidence="2 3" key="1">
    <citation type="submission" date="2021-01" db="EMBL/GenBank/DDBJ databases">
        <title>Whole genome shotgun sequence of Catellatospora bangladeshensis NBRC 107357.</title>
        <authorList>
            <person name="Komaki H."/>
            <person name="Tamura T."/>
        </authorList>
    </citation>
    <scope>NUCLEOTIDE SEQUENCE [LARGE SCALE GENOMIC DNA]</scope>
    <source>
        <strain evidence="2 3">NBRC 107357</strain>
    </source>
</reference>
<accession>A0A8J3JPL1</accession>
<dbReference type="Proteomes" id="UP000601223">
    <property type="component" value="Unassembled WGS sequence"/>
</dbReference>
<comment type="caution">
    <text evidence="2">The sequence shown here is derived from an EMBL/GenBank/DDBJ whole genome shotgun (WGS) entry which is preliminary data.</text>
</comment>
<evidence type="ECO:0000313" key="2">
    <source>
        <dbReference type="EMBL" id="GIF82503.1"/>
    </source>
</evidence>